<evidence type="ECO:0000313" key="1">
    <source>
        <dbReference type="Proteomes" id="UP000504640"/>
    </source>
</evidence>
<name>A0A6J3IEJ7_SAPAP</name>
<dbReference type="GeneID" id="116556085"/>
<protein>
    <submittedName>
        <fullName evidence="2">LOW QUALITY PROTEIN: putative cancer susceptibility gene HEPN1 protein</fullName>
    </submittedName>
</protein>
<gene>
    <name evidence="2" type="primary">HEPN1</name>
</gene>
<sequence length="91" mass="10435">MSNGGLGIAPWDGGESALEFRRLERGGMRGRLEAFRRRGRNTQRASFSFSFLIALSPHTVDYCSSYELFNRWWHGHSLATQWPGLFILMLV</sequence>
<evidence type="ECO:0000313" key="2">
    <source>
        <dbReference type="RefSeq" id="XP_032140961.1"/>
    </source>
</evidence>
<keyword evidence="1" id="KW-1185">Reference proteome</keyword>
<accession>A0A6J3IEJ7</accession>
<dbReference type="CTD" id="641654"/>
<dbReference type="AlphaFoldDB" id="A0A6J3IEJ7"/>
<proteinExistence type="predicted"/>
<dbReference type="RefSeq" id="XP_032140961.1">
    <property type="nucleotide sequence ID" value="XM_032285070.1"/>
</dbReference>
<organism evidence="1 2">
    <name type="scientific">Sapajus apella</name>
    <name type="common">Brown-capped capuchin</name>
    <name type="synonym">Cebus apella</name>
    <dbReference type="NCBI Taxonomy" id="9515"/>
    <lineage>
        <taxon>Eukaryota</taxon>
        <taxon>Metazoa</taxon>
        <taxon>Chordata</taxon>
        <taxon>Craniata</taxon>
        <taxon>Vertebrata</taxon>
        <taxon>Euteleostomi</taxon>
        <taxon>Mammalia</taxon>
        <taxon>Eutheria</taxon>
        <taxon>Euarchontoglires</taxon>
        <taxon>Primates</taxon>
        <taxon>Haplorrhini</taxon>
        <taxon>Platyrrhini</taxon>
        <taxon>Cebidae</taxon>
        <taxon>Cebinae</taxon>
        <taxon>Sapajus</taxon>
    </lineage>
</organism>
<dbReference type="Proteomes" id="UP000504640">
    <property type="component" value="Unplaced"/>
</dbReference>
<reference evidence="2" key="1">
    <citation type="submission" date="2025-08" db="UniProtKB">
        <authorList>
            <consortium name="RefSeq"/>
        </authorList>
    </citation>
    <scope>IDENTIFICATION</scope>
    <source>
        <tissue evidence="2">Blood</tissue>
    </source>
</reference>